<dbReference type="RefSeq" id="WP_274924902.1">
    <property type="nucleotide sequence ID" value="NZ_JAKELO010000002.1"/>
</dbReference>
<keyword evidence="3" id="KW-1185">Reference proteome</keyword>
<dbReference type="InterPro" id="IPR030389">
    <property type="entry name" value="G_FEOB_dom"/>
</dbReference>
<dbReference type="CDD" id="cd01879">
    <property type="entry name" value="FeoB"/>
    <property type="match status" value="1"/>
</dbReference>
<dbReference type="EMBL" id="JAKELO010000002">
    <property type="protein sequence ID" value="MDE4908269.1"/>
    <property type="molecule type" value="Genomic_DNA"/>
</dbReference>
<dbReference type="GO" id="GO:0005886">
    <property type="term" value="C:plasma membrane"/>
    <property type="evidence" value="ECO:0007669"/>
    <property type="project" value="TreeGrafter"/>
</dbReference>
<dbReference type="Pfam" id="PF02421">
    <property type="entry name" value="FeoB_N"/>
    <property type="match status" value="1"/>
</dbReference>
<organism evidence="2 3">
    <name type="scientific">Methanogenium marinum</name>
    <dbReference type="NCBI Taxonomy" id="348610"/>
    <lineage>
        <taxon>Archaea</taxon>
        <taxon>Methanobacteriati</taxon>
        <taxon>Methanobacteriota</taxon>
        <taxon>Stenosarchaea group</taxon>
        <taxon>Methanomicrobia</taxon>
        <taxon>Methanomicrobiales</taxon>
        <taxon>Methanomicrobiaceae</taxon>
        <taxon>Methanogenium</taxon>
    </lineage>
</organism>
<reference evidence="2" key="1">
    <citation type="submission" date="2022-01" db="EMBL/GenBank/DDBJ databases">
        <title>Draft genome of Methanogenium marinum DSM 15558.</title>
        <authorList>
            <person name="Chen S.-C."/>
            <person name="You Y.-T."/>
        </authorList>
    </citation>
    <scope>NUCLEOTIDE SEQUENCE</scope>
    <source>
        <strain evidence="2">DSM 15558</strain>
    </source>
</reference>
<name>A0A9Q4KT78_9EURY</name>
<dbReference type="NCBIfam" id="TIGR00231">
    <property type="entry name" value="small_GTP"/>
    <property type="match status" value="1"/>
</dbReference>
<evidence type="ECO:0000259" key="1">
    <source>
        <dbReference type="PROSITE" id="PS51711"/>
    </source>
</evidence>
<gene>
    <name evidence="2" type="ORF">L0665_06555</name>
</gene>
<dbReference type="InterPro" id="IPR005225">
    <property type="entry name" value="Small_GTP-bd"/>
</dbReference>
<dbReference type="AlphaFoldDB" id="A0A9Q4KT78"/>
<proteinExistence type="predicted"/>
<protein>
    <submittedName>
        <fullName evidence="2">50S ribosome-binding GTPase</fullName>
    </submittedName>
</protein>
<evidence type="ECO:0000313" key="2">
    <source>
        <dbReference type="EMBL" id="MDE4908269.1"/>
    </source>
</evidence>
<dbReference type="PROSITE" id="PS51711">
    <property type="entry name" value="G_FEOB"/>
    <property type="match status" value="1"/>
</dbReference>
<dbReference type="PANTHER" id="PTHR43185">
    <property type="entry name" value="FERROUS IRON TRANSPORT PROTEIN B"/>
    <property type="match status" value="1"/>
</dbReference>
<dbReference type="InterPro" id="IPR006073">
    <property type="entry name" value="GTP-bd"/>
</dbReference>
<dbReference type="SUPFAM" id="SSF52540">
    <property type="entry name" value="P-loop containing nucleoside triphosphate hydrolases"/>
    <property type="match status" value="1"/>
</dbReference>
<dbReference type="Gene3D" id="3.40.50.300">
    <property type="entry name" value="P-loop containing nucleotide triphosphate hydrolases"/>
    <property type="match status" value="1"/>
</dbReference>
<evidence type="ECO:0000313" key="3">
    <source>
        <dbReference type="Proteomes" id="UP001143747"/>
    </source>
</evidence>
<comment type="caution">
    <text evidence="2">The sequence shown here is derived from an EMBL/GenBank/DDBJ whole genome shotgun (WGS) entry which is preliminary data.</text>
</comment>
<feature type="domain" description="FeoB-type G" evidence="1">
    <location>
        <begin position="16"/>
        <end position="178"/>
    </location>
</feature>
<dbReference type="PANTHER" id="PTHR43185:SF1">
    <property type="entry name" value="FE(2+) TRANSPORTER FEOB"/>
    <property type="match status" value="1"/>
</dbReference>
<dbReference type="InterPro" id="IPR027417">
    <property type="entry name" value="P-loop_NTPase"/>
</dbReference>
<dbReference type="GO" id="GO:0015093">
    <property type="term" value="F:ferrous iron transmembrane transporter activity"/>
    <property type="evidence" value="ECO:0007669"/>
    <property type="project" value="TreeGrafter"/>
</dbReference>
<dbReference type="GO" id="GO:0005525">
    <property type="term" value="F:GTP binding"/>
    <property type="evidence" value="ECO:0007669"/>
    <property type="project" value="InterPro"/>
</dbReference>
<dbReference type="Proteomes" id="UP001143747">
    <property type="component" value="Unassembled WGS sequence"/>
</dbReference>
<dbReference type="PRINTS" id="PR00326">
    <property type="entry name" value="GTP1OBG"/>
</dbReference>
<accession>A0A9Q4KT78</accession>
<dbReference type="InterPro" id="IPR050860">
    <property type="entry name" value="FeoB_GTPase"/>
</dbReference>
<sequence>MTEEKAKGNADLPEKGTTVLMLGNPNVGKSALFNRMTGANAIVSNYPGTTVDFTSGTFIEGGHTYTIIDVPGTYSLEPRDAAEEVAVRMLRDSPDATVMIVLDATKTDRGLYVALEVMERGMPCIVAVNMMDAAHEKKITVDIAELQRILGVPVVSTTATSGEGVRDLAEMLRKAKVADIGAIAQRLRGEEQERESVRGCGGCGGC</sequence>